<dbReference type="Proteomes" id="UP001154922">
    <property type="component" value="Unassembled WGS sequence"/>
</dbReference>
<gene>
    <name evidence="1" type="ORF">LRQ20_24050</name>
</gene>
<name>A0ABS8R2C4_9PSED</name>
<organism evidence="1 2">
    <name type="scientific">Pseudomonas petroselini</name>
    <dbReference type="NCBI Taxonomy" id="2899822"/>
    <lineage>
        <taxon>Bacteria</taxon>
        <taxon>Pseudomonadati</taxon>
        <taxon>Pseudomonadota</taxon>
        <taxon>Gammaproteobacteria</taxon>
        <taxon>Pseudomonadales</taxon>
        <taxon>Pseudomonadaceae</taxon>
        <taxon>Pseudomonas</taxon>
    </lineage>
</organism>
<evidence type="ECO:0000313" key="1">
    <source>
        <dbReference type="EMBL" id="MCD7041368.1"/>
    </source>
</evidence>
<comment type="caution">
    <text evidence="1">The sequence shown here is derived from an EMBL/GenBank/DDBJ whole genome shotgun (WGS) entry which is preliminary data.</text>
</comment>
<dbReference type="EMBL" id="JAJOZI010000146">
    <property type="protein sequence ID" value="MCD7041368.1"/>
    <property type="molecule type" value="Genomic_DNA"/>
</dbReference>
<accession>A0ABS8R2C4</accession>
<evidence type="ECO:0000313" key="2">
    <source>
        <dbReference type="Proteomes" id="UP001154922"/>
    </source>
</evidence>
<proteinExistence type="predicted"/>
<feature type="non-terminal residue" evidence="1">
    <location>
        <position position="1"/>
    </location>
</feature>
<keyword evidence="2" id="KW-1185">Reference proteome</keyword>
<reference evidence="1 2" key="2">
    <citation type="journal article" date="2023" name="Plant Pathol.">
        <title>Dismantling and reorganizing Pseudomonas marginalis sensu#lato.</title>
        <authorList>
            <person name="Sawada H."/>
            <person name="Fujikawa T."/>
            <person name="Satou M."/>
        </authorList>
    </citation>
    <scope>NUCLEOTIDE SEQUENCE [LARGE SCALE GENOMIC DNA]</scope>
    <source>
        <strain evidence="1 2">MAFF 311096</strain>
    </source>
</reference>
<reference evidence="1 2" key="1">
    <citation type="journal article" date="2022" name="Int. J. Syst. Evol. Microbiol.">
        <title>Pseudomonas petroselini sp. nov., a pathogen causing bacterial rot of parsley in Japan.</title>
        <authorList>
            <person name="Sawada H."/>
            <person name="Fujikawa T."/>
            <person name="Osada S."/>
            <person name="Satou M."/>
        </authorList>
    </citation>
    <scope>NUCLEOTIDE SEQUENCE [LARGE SCALE GENOMIC DNA]</scope>
    <source>
        <strain evidence="1 2">MAFF 311096</strain>
    </source>
</reference>
<protein>
    <submittedName>
        <fullName evidence="1">Winged helix-turn-helix domain-containing protein</fullName>
    </submittedName>
</protein>
<sequence length="45" mass="5043">EGMLALAQNLRQMADWLGLEQVQLNCQRPSADRLRVAMISMDVGL</sequence>